<feature type="region of interest" description="Disordered" evidence="1">
    <location>
        <begin position="156"/>
        <end position="236"/>
    </location>
</feature>
<feature type="region of interest" description="Disordered" evidence="1">
    <location>
        <begin position="630"/>
        <end position="688"/>
    </location>
</feature>
<feature type="region of interest" description="Disordered" evidence="1">
    <location>
        <begin position="94"/>
        <end position="137"/>
    </location>
</feature>
<dbReference type="AlphaFoldDB" id="A0A8C0NIP4"/>
<feature type="compositionally biased region" description="Polar residues" evidence="1">
    <location>
        <begin position="465"/>
        <end position="474"/>
    </location>
</feature>
<dbReference type="Proteomes" id="UP000694429">
    <property type="component" value="Chromosome 5"/>
</dbReference>
<feature type="compositionally biased region" description="Low complexity" evidence="1">
    <location>
        <begin position="500"/>
        <end position="513"/>
    </location>
</feature>
<protein>
    <submittedName>
        <fullName evidence="2">Roundabout guidance receptor 3</fullName>
    </submittedName>
</protein>
<feature type="compositionally biased region" description="Basic and acidic residues" evidence="1">
    <location>
        <begin position="638"/>
        <end position="651"/>
    </location>
</feature>
<reference evidence="2" key="1">
    <citation type="submission" date="2019-03" db="EMBL/GenBank/DDBJ databases">
        <authorList>
            <person name="Warren W.C."/>
            <person name="Johnson G.S."/>
        </authorList>
    </citation>
    <scope>NUCLEOTIDE SEQUENCE [LARGE SCALE GENOMIC DNA]</scope>
    <source>
        <strain evidence="2">Basenji</strain>
    </source>
</reference>
<evidence type="ECO:0000256" key="1">
    <source>
        <dbReference type="SAM" id="MobiDB-lite"/>
    </source>
</evidence>
<sequence>MMPASAPSTVQSLDPLSASLSPGLGLPRSGAWAMRAASTSTGLRQAGHAPPCSGDCCPAFSTGPGSRRPPAPAWAWPASRCRCSCVSPELGEGGPGRGTGGLGAPGPGPTAPARSPLWPPQPPRRSRSPGSRCARGWRSAWPGCCGRLPSWRAAGPPAGRCCSRSAPSSTGAGGSARSSVTTRPPLPTHRQCPSHTQRASLEPVPGNPLNSSAEDDSPPSRDHSPSSPGLTARLPPATLKFPIPVLQLPSSLICAGPFRPWVPSVPVLSLRPPMGLGPAPYPWLADSWPHPSRSPSAPEPRGSCCPSNPDPDDRYYNEAGISLYLAQTARGTAAPTEGPVYSTIDPAGEELQTFHGGFPPNPSGDPGAWSQYAPPEWSQGDSGARGGKVKLLGKAVQMPSLNWPEALPPPPPSCELSCLEGPEEDLEGSSEPEEWCPPMSERSHLTEPSSTGGCLVPPSQGEAPSPTSSYGQQSTATLTPSPPDPPQPPTDIPHLHQMPRRVPLGPSSPLSVSQPTLSSHEGRPAGLGAGPTASHHLNPSPVPSTASSAPGRTRQVPGEMTPPLQGPRARIRKPKAVPYRREHSPGDLPPPPLPPPEEETSWALGLRAAGSMSSLERERERSGERMVQAGLLGAQRGPHLDGTKMTLDKDTWNSTGKGLAKNLGWEPLPLANGGEQRGAGGRVSSLLQ</sequence>
<evidence type="ECO:0000313" key="2">
    <source>
        <dbReference type="Ensembl" id="ENSCAFP00030025260.1"/>
    </source>
</evidence>
<feature type="compositionally biased region" description="Low complexity" evidence="1">
    <location>
        <begin position="163"/>
        <end position="182"/>
    </location>
</feature>
<reference evidence="2" key="2">
    <citation type="submission" date="2025-08" db="UniProtKB">
        <authorList>
            <consortium name="Ensembl"/>
        </authorList>
    </citation>
    <scope>IDENTIFICATION</scope>
</reference>
<feature type="region of interest" description="Disordered" evidence="1">
    <location>
        <begin position="285"/>
        <end position="313"/>
    </location>
</feature>
<proteinExistence type="predicted"/>
<name>A0A8C0NIP4_CANLF</name>
<feature type="region of interest" description="Disordered" evidence="1">
    <location>
        <begin position="401"/>
        <end position="599"/>
    </location>
</feature>
<feature type="compositionally biased region" description="Gly residues" evidence="1">
    <location>
        <begin position="94"/>
        <end position="105"/>
    </location>
</feature>
<organism evidence="2 3">
    <name type="scientific">Canis lupus familiaris</name>
    <name type="common">Dog</name>
    <name type="synonym">Canis familiaris</name>
    <dbReference type="NCBI Taxonomy" id="9615"/>
    <lineage>
        <taxon>Eukaryota</taxon>
        <taxon>Metazoa</taxon>
        <taxon>Chordata</taxon>
        <taxon>Craniata</taxon>
        <taxon>Vertebrata</taxon>
        <taxon>Euteleostomi</taxon>
        <taxon>Mammalia</taxon>
        <taxon>Eutheria</taxon>
        <taxon>Laurasiatheria</taxon>
        <taxon>Carnivora</taxon>
        <taxon>Caniformia</taxon>
        <taxon>Canidae</taxon>
        <taxon>Canis</taxon>
    </lineage>
</organism>
<feature type="compositionally biased region" description="Pro residues" evidence="1">
    <location>
        <begin position="480"/>
        <end position="491"/>
    </location>
</feature>
<dbReference type="Ensembl" id="ENSCAFT00030028974.1">
    <property type="protein sequence ID" value="ENSCAFP00030025260.1"/>
    <property type="gene ID" value="ENSCAFG00030015417.1"/>
</dbReference>
<feature type="region of interest" description="Disordered" evidence="1">
    <location>
        <begin position="334"/>
        <end position="388"/>
    </location>
</feature>
<dbReference type="OrthoDB" id="428111at2759"/>
<accession>A0A8C0NIP4</accession>
<feature type="compositionally biased region" description="Acidic residues" evidence="1">
    <location>
        <begin position="421"/>
        <end position="434"/>
    </location>
</feature>
<evidence type="ECO:0000313" key="3">
    <source>
        <dbReference type="Proteomes" id="UP000694429"/>
    </source>
</evidence>